<protein>
    <recommendedName>
        <fullName evidence="4">DUF5658 domain-containing protein</fullName>
    </recommendedName>
</protein>
<organism evidence="2 3">
    <name type="scientific">Natrinema salaciae</name>
    <dbReference type="NCBI Taxonomy" id="1186196"/>
    <lineage>
        <taxon>Archaea</taxon>
        <taxon>Methanobacteriati</taxon>
        <taxon>Methanobacteriota</taxon>
        <taxon>Stenosarchaea group</taxon>
        <taxon>Halobacteria</taxon>
        <taxon>Halobacteriales</taxon>
        <taxon>Natrialbaceae</taxon>
        <taxon>Natrinema</taxon>
    </lineage>
</organism>
<accession>A0A1H9JWZ7</accession>
<evidence type="ECO:0000313" key="3">
    <source>
        <dbReference type="Proteomes" id="UP000199114"/>
    </source>
</evidence>
<proteinExistence type="predicted"/>
<feature type="transmembrane region" description="Helical" evidence="1">
    <location>
        <begin position="87"/>
        <end position="109"/>
    </location>
</feature>
<evidence type="ECO:0008006" key="4">
    <source>
        <dbReference type="Google" id="ProtNLM"/>
    </source>
</evidence>
<keyword evidence="1" id="KW-1133">Transmembrane helix</keyword>
<keyword evidence="1" id="KW-0812">Transmembrane</keyword>
<feature type="transmembrane region" description="Helical" evidence="1">
    <location>
        <begin position="56"/>
        <end position="80"/>
    </location>
</feature>
<dbReference type="Proteomes" id="UP000199114">
    <property type="component" value="Unassembled WGS sequence"/>
</dbReference>
<evidence type="ECO:0000313" key="2">
    <source>
        <dbReference type="EMBL" id="SEQ91340.1"/>
    </source>
</evidence>
<dbReference type="RefSeq" id="WP_090618240.1">
    <property type="nucleotide sequence ID" value="NZ_FOFD01000003.1"/>
</dbReference>
<reference evidence="3" key="1">
    <citation type="submission" date="2016-10" db="EMBL/GenBank/DDBJ databases">
        <authorList>
            <person name="Varghese N."/>
            <person name="Submissions S."/>
        </authorList>
    </citation>
    <scope>NUCLEOTIDE SEQUENCE [LARGE SCALE GENOMIC DNA]</scope>
    <source>
        <strain evidence="3">DSM 25055</strain>
    </source>
</reference>
<name>A0A1H9JWZ7_9EURY</name>
<dbReference type="OrthoDB" id="205581at2157"/>
<keyword evidence="3" id="KW-1185">Reference proteome</keyword>
<sequence length="119" mass="12890">MTITSASERRLDRPGTSGLRATFFGVWFVDLVATVLFFTVPYAYELNPVTVFLYDLFGLAGVVLAALIYAGFVIGIGYVLSRPLDVGFVVSVVVLYALFASNNVVLLVSREPLLAPIVP</sequence>
<feature type="transmembrane region" description="Helical" evidence="1">
    <location>
        <begin position="21"/>
        <end position="44"/>
    </location>
</feature>
<dbReference type="STRING" id="1186196.SAMN04489841_2716"/>
<gene>
    <name evidence="2" type="ORF">SAMN04489841_2716</name>
</gene>
<dbReference type="EMBL" id="FOFD01000003">
    <property type="protein sequence ID" value="SEQ91340.1"/>
    <property type="molecule type" value="Genomic_DNA"/>
</dbReference>
<evidence type="ECO:0000256" key="1">
    <source>
        <dbReference type="SAM" id="Phobius"/>
    </source>
</evidence>
<keyword evidence="1" id="KW-0472">Membrane</keyword>
<dbReference type="AlphaFoldDB" id="A0A1H9JWZ7"/>